<keyword evidence="7" id="KW-0862">Zinc</keyword>
<evidence type="ECO:0000256" key="1">
    <source>
        <dbReference type="ARBA" id="ARBA00004123"/>
    </source>
</evidence>
<dbReference type="InterPro" id="IPR050457">
    <property type="entry name" value="ZnFinger_BTB_dom_contain"/>
</dbReference>
<keyword evidence="4" id="KW-0479">Metal-binding</keyword>
<evidence type="ECO:0000256" key="2">
    <source>
        <dbReference type="ARBA" id="ARBA00022499"/>
    </source>
</evidence>
<evidence type="ECO:0000256" key="7">
    <source>
        <dbReference type="ARBA" id="ARBA00022833"/>
    </source>
</evidence>
<dbReference type="PANTHER" id="PTHR46105:SF21">
    <property type="entry name" value="ZINC FINGER AND BTB DOMAIN CONTAINING 46"/>
    <property type="match status" value="1"/>
</dbReference>
<dbReference type="InterPro" id="IPR000210">
    <property type="entry name" value="BTB/POZ_dom"/>
</dbReference>
<evidence type="ECO:0000256" key="3">
    <source>
        <dbReference type="ARBA" id="ARBA00022553"/>
    </source>
</evidence>
<dbReference type="GO" id="GO:0000978">
    <property type="term" value="F:RNA polymerase II cis-regulatory region sequence-specific DNA binding"/>
    <property type="evidence" value="ECO:0007669"/>
    <property type="project" value="TreeGrafter"/>
</dbReference>
<dbReference type="GeneID" id="112112157"/>
<comment type="subcellular location">
    <subcellularLocation>
        <location evidence="1">Nucleus</location>
    </subcellularLocation>
</comment>
<dbReference type="Pfam" id="PF13465">
    <property type="entry name" value="zf-H2C2_2"/>
    <property type="match status" value="1"/>
</dbReference>
<keyword evidence="5" id="KW-0677">Repeat</keyword>
<dbReference type="CDD" id="cd18230">
    <property type="entry name" value="BTB_POZ_ZBTB46"/>
    <property type="match status" value="1"/>
</dbReference>
<evidence type="ECO:0000256" key="17">
    <source>
        <dbReference type="SAM" id="MobiDB-lite"/>
    </source>
</evidence>
<keyword evidence="10" id="KW-0804">Transcription</keyword>
<evidence type="ECO:0000256" key="10">
    <source>
        <dbReference type="ARBA" id="ARBA00023163"/>
    </source>
</evidence>
<dbReference type="PANTHER" id="PTHR46105">
    <property type="entry name" value="AGAP004733-PA"/>
    <property type="match status" value="1"/>
</dbReference>
<evidence type="ECO:0000259" key="18">
    <source>
        <dbReference type="PROSITE" id="PS50097"/>
    </source>
</evidence>
<dbReference type="InterPro" id="IPR013087">
    <property type="entry name" value="Znf_C2H2_type"/>
</dbReference>
<proteinExistence type="predicted"/>
<evidence type="ECO:0000256" key="15">
    <source>
        <dbReference type="ARBA" id="ARBA00078821"/>
    </source>
</evidence>
<feature type="compositionally biased region" description="Polar residues" evidence="17">
    <location>
        <begin position="309"/>
        <end position="323"/>
    </location>
</feature>
<feature type="region of interest" description="Disordered" evidence="17">
    <location>
        <begin position="302"/>
        <end position="327"/>
    </location>
</feature>
<evidence type="ECO:0000256" key="4">
    <source>
        <dbReference type="ARBA" id="ARBA00022723"/>
    </source>
</evidence>
<feature type="compositionally biased region" description="Acidic residues" evidence="17">
    <location>
        <begin position="529"/>
        <end position="549"/>
    </location>
</feature>
<keyword evidence="6 16" id="KW-0863">Zinc-finger</keyword>
<protein>
    <recommendedName>
        <fullName evidence="13">Zinc finger and BTB domain-containing protein 46</fullName>
    </recommendedName>
    <alternativeName>
        <fullName evidence="15">BTB-ZF protein expressed in effector lymphocytes</fullName>
    </alternativeName>
    <alternativeName>
        <fullName evidence="14">BTB/POZ domain-containing protein 4</fullName>
    </alternativeName>
</protein>
<dbReference type="PROSITE" id="PS50157">
    <property type="entry name" value="ZINC_FINGER_C2H2_2"/>
    <property type="match status" value="2"/>
</dbReference>
<dbReference type="Proteomes" id="UP000472274">
    <property type="component" value="Unplaced"/>
</dbReference>
<dbReference type="SUPFAM" id="SSF57667">
    <property type="entry name" value="beta-beta-alpha zinc fingers"/>
    <property type="match status" value="1"/>
</dbReference>
<evidence type="ECO:0000256" key="14">
    <source>
        <dbReference type="ARBA" id="ARBA00076030"/>
    </source>
</evidence>
<feature type="domain" description="C2H2-type" evidence="19">
    <location>
        <begin position="443"/>
        <end position="470"/>
    </location>
</feature>
<feature type="region of interest" description="Disordered" evidence="17">
    <location>
        <begin position="173"/>
        <end position="215"/>
    </location>
</feature>
<feature type="region of interest" description="Disordered" evidence="17">
    <location>
        <begin position="257"/>
        <end position="278"/>
    </location>
</feature>
<dbReference type="GO" id="GO:0000981">
    <property type="term" value="F:DNA-binding transcription factor activity, RNA polymerase II-specific"/>
    <property type="evidence" value="ECO:0007669"/>
    <property type="project" value="TreeGrafter"/>
</dbReference>
<organism evidence="20 21">
    <name type="scientific">Terrapene triunguis</name>
    <name type="common">Three-toed box turtle</name>
    <dbReference type="NCBI Taxonomy" id="2587831"/>
    <lineage>
        <taxon>Eukaryota</taxon>
        <taxon>Metazoa</taxon>
        <taxon>Chordata</taxon>
        <taxon>Craniata</taxon>
        <taxon>Vertebrata</taxon>
        <taxon>Euteleostomi</taxon>
        <taxon>Archelosauria</taxon>
        <taxon>Testudinata</taxon>
        <taxon>Testudines</taxon>
        <taxon>Cryptodira</taxon>
        <taxon>Durocryptodira</taxon>
        <taxon>Testudinoidea</taxon>
        <taxon>Emydidae</taxon>
        <taxon>Terrapene</taxon>
    </lineage>
</organism>
<dbReference type="FunFam" id="3.30.160.60:FF:001046">
    <property type="entry name" value="Zinc finger and BTB domain containing 46"/>
    <property type="match status" value="1"/>
</dbReference>
<dbReference type="Pfam" id="PF00651">
    <property type="entry name" value="BTB"/>
    <property type="match status" value="1"/>
</dbReference>
<evidence type="ECO:0000256" key="8">
    <source>
        <dbReference type="ARBA" id="ARBA00022843"/>
    </source>
</evidence>
<evidence type="ECO:0000259" key="19">
    <source>
        <dbReference type="PROSITE" id="PS50157"/>
    </source>
</evidence>
<feature type="compositionally biased region" description="Acidic residues" evidence="17">
    <location>
        <begin position="563"/>
        <end position="582"/>
    </location>
</feature>
<gene>
    <name evidence="20" type="primary">ZBTB46</name>
</gene>
<dbReference type="AlphaFoldDB" id="A0A674HZD4"/>
<reference evidence="20" key="1">
    <citation type="submission" date="2025-08" db="UniProtKB">
        <authorList>
            <consortium name="Ensembl"/>
        </authorList>
    </citation>
    <scope>IDENTIFICATION</scope>
</reference>
<dbReference type="SMART" id="SM00355">
    <property type="entry name" value="ZnF_C2H2"/>
    <property type="match status" value="3"/>
</dbReference>
<dbReference type="CTD" id="140685"/>
<dbReference type="FunFam" id="3.30.160.60:FF:000379">
    <property type="entry name" value="Zinc finger and BTB domain-containing protein 46"/>
    <property type="match status" value="1"/>
</dbReference>
<dbReference type="Gene3D" id="3.30.160.60">
    <property type="entry name" value="Classic Zinc Finger"/>
    <property type="match status" value="2"/>
</dbReference>
<dbReference type="SUPFAM" id="SSF54695">
    <property type="entry name" value="POZ domain"/>
    <property type="match status" value="1"/>
</dbReference>
<evidence type="ECO:0000256" key="6">
    <source>
        <dbReference type="ARBA" id="ARBA00022771"/>
    </source>
</evidence>
<dbReference type="GeneTree" id="ENSGT00940000158060"/>
<keyword evidence="2" id="KW-1017">Isopeptide bond</keyword>
<evidence type="ECO:0000256" key="9">
    <source>
        <dbReference type="ARBA" id="ARBA00023015"/>
    </source>
</evidence>
<dbReference type="SMART" id="SM00225">
    <property type="entry name" value="BTB"/>
    <property type="match status" value="1"/>
</dbReference>
<dbReference type="GO" id="GO:0008270">
    <property type="term" value="F:zinc ion binding"/>
    <property type="evidence" value="ECO:0007669"/>
    <property type="project" value="UniProtKB-KW"/>
</dbReference>
<name>A0A674HZD4_9SAUR</name>
<dbReference type="PROSITE" id="PS50097">
    <property type="entry name" value="BTB"/>
    <property type="match status" value="1"/>
</dbReference>
<keyword evidence="3" id="KW-0597">Phosphoprotein</keyword>
<evidence type="ECO:0000313" key="20">
    <source>
        <dbReference type="Ensembl" id="ENSTMTP00000001124.1"/>
    </source>
</evidence>
<accession>A0A674HZD4</accession>
<reference evidence="20" key="2">
    <citation type="submission" date="2025-09" db="UniProtKB">
        <authorList>
            <consortium name="Ensembl"/>
        </authorList>
    </citation>
    <scope>IDENTIFICATION</scope>
</reference>
<keyword evidence="21" id="KW-1185">Reference proteome</keyword>
<feature type="domain" description="BTB" evidence="18">
    <location>
        <begin position="31"/>
        <end position="99"/>
    </location>
</feature>
<keyword evidence="9" id="KW-0805">Transcription regulation</keyword>
<dbReference type="PROSITE" id="PS00028">
    <property type="entry name" value="ZINC_FINGER_C2H2_1"/>
    <property type="match status" value="1"/>
</dbReference>
<feature type="region of interest" description="Disordered" evidence="17">
    <location>
        <begin position="509"/>
        <end position="592"/>
    </location>
</feature>
<dbReference type="RefSeq" id="XP_029767623.1">
    <property type="nucleotide sequence ID" value="XM_029911763.1"/>
</dbReference>
<comment type="function">
    <text evidence="12">Functions as a transcriptional repressor for PRDM1.</text>
</comment>
<keyword evidence="11" id="KW-0539">Nucleus</keyword>
<dbReference type="FunFam" id="3.30.710.10:FF:000045">
    <property type="entry name" value="zinc finger and BTB domain-containing protein 10"/>
    <property type="match status" value="1"/>
</dbReference>
<dbReference type="InterPro" id="IPR036236">
    <property type="entry name" value="Znf_C2H2_sf"/>
</dbReference>
<feature type="compositionally biased region" description="Basic and acidic residues" evidence="17">
    <location>
        <begin position="197"/>
        <end position="211"/>
    </location>
</feature>
<evidence type="ECO:0000256" key="13">
    <source>
        <dbReference type="ARBA" id="ARBA00070978"/>
    </source>
</evidence>
<feature type="compositionally biased region" description="Basic and acidic residues" evidence="17">
    <location>
        <begin position="583"/>
        <end position="592"/>
    </location>
</feature>
<dbReference type="Ensembl" id="ENSTMTT00000001156.1">
    <property type="protein sequence ID" value="ENSTMTP00000001124.1"/>
    <property type="gene ID" value="ENSTMTG00000000926.1"/>
</dbReference>
<evidence type="ECO:0000256" key="12">
    <source>
        <dbReference type="ARBA" id="ARBA00055672"/>
    </source>
</evidence>
<feature type="domain" description="C2H2-type" evidence="19">
    <location>
        <begin position="415"/>
        <end position="442"/>
    </location>
</feature>
<dbReference type="GO" id="GO:0005634">
    <property type="term" value="C:nucleus"/>
    <property type="evidence" value="ECO:0007669"/>
    <property type="project" value="UniProtKB-SubCell"/>
</dbReference>
<evidence type="ECO:0000256" key="5">
    <source>
        <dbReference type="ARBA" id="ARBA00022737"/>
    </source>
</evidence>
<dbReference type="Gene3D" id="3.30.710.10">
    <property type="entry name" value="Potassium Channel Kv1.1, Chain A"/>
    <property type="match status" value="1"/>
</dbReference>
<dbReference type="InterPro" id="IPR011333">
    <property type="entry name" value="SKP1/BTB/POZ_sf"/>
</dbReference>
<evidence type="ECO:0000256" key="16">
    <source>
        <dbReference type="PROSITE-ProRule" id="PRU00042"/>
    </source>
</evidence>
<evidence type="ECO:0000313" key="21">
    <source>
        <dbReference type="Proteomes" id="UP000472274"/>
    </source>
</evidence>
<keyword evidence="8" id="KW-0832">Ubl conjugation</keyword>
<sequence length="592" mass="65512">MNNRKEDMEIASHYRHLLRELNEQRQHGILCDVCIIVEGKIFKAHKNVLLGSSRYFKTLYCQVQKTSDQATVTHLDIVTAQGFKAIIDFMYSAHLALTSRNVIEVMSAASYLQMTDIVQACHNFIKAALDISIKSDASDDLVDYELGAASSSSTDALISAVVAGRSISPWLARRTSPANSSGDSAIASCHEGGSSYGKEDQEPKTDSHDDVSSQSLWSGDMVYGSLRIKEEQISPSHYGGNELRSAKDSAIQNAFSEQGAGEGWQPTGRRKNRKNKETVRHITQQVETDSRASSPVPAFLSASGWPYNSRDSSADVTEPSNSDSRVERSDLYANVDEALLGGDASYLSQPLTPEKDDALQAATVANLRAALMSKNSLLSLKADMLGEDSSLLFEYLPKGTHSLSLNEFTVIRKKFKCPYCSFSAMHQCILKRHMRSHTGERPYPCEICGKKFTRREHMKRHTLVHSKDKKYVCKVCNRVFMSAASVGIKHGSRRHGVCVDCSGRGITGHLDQNGGEGSPDELYPGEGQYMEDPDDMKVEGDEEMGDDDDIKWKDDVGISQDDVILEDDKEDVDSPQEQENSGENDKDFTWIS</sequence>
<evidence type="ECO:0000256" key="11">
    <source>
        <dbReference type="ARBA" id="ARBA00023242"/>
    </source>
</evidence>